<proteinExistence type="predicted"/>
<keyword evidence="4" id="KW-1185">Reference proteome</keyword>
<dbReference type="STRING" id="1122192.SAMN02745673_00453"/>
<dbReference type="GO" id="GO:0051920">
    <property type="term" value="F:peroxiredoxin activity"/>
    <property type="evidence" value="ECO:0007669"/>
    <property type="project" value="InterPro"/>
</dbReference>
<dbReference type="InterPro" id="IPR029032">
    <property type="entry name" value="AhpD-like"/>
</dbReference>
<feature type="compositionally biased region" description="Basic and acidic residues" evidence="1">
    <location>
        <begin position="245"/>
        <end position="258"/>
    </location>
</feature>
<accession>A0A1T4KM90</accession>
<reference evidence="3 4" key="1">
    <citation type="submission" date="2017-02" db="EMBL/GenBank/DDBJ databases">
        <authorList>
            <person name="Peterson S.W."/>
        </authorList>
    </citation>
    <scope>NUCLEOTIDE SEQUENCE [LARGE SCALE GENOMIC DNA]</scope>
    <source>
        <strain evidence="3 4">DSM 45154</strain>
    </source>
</reference>
<dbReference type="InterPro" id="IPR004675">
    <property type="entry name" value="AhpD_core"/>
</dbReference>
<feature type="region of interest" description="Disordered" evidence="1">
    <location>
        <begin position="139"/>
        <end position="210"/>
    </location>
</feature>
<evidence type="ECO:0000259" key="2">
    <source>
        <dbReference type="Pfam" id="PF02627"/>
    </source>
</evidence>
<evidence type="ECO:0000313" key="3">
    <source>
        <dbReference type="EMBL" id="SJZ43514.1"/>
    </source>
</evidence>
<evidence type="ECO:0000313" key="4">
    <source>
        <dbReference type="Proteomes" id="UP000190637"/>
    </source>
</evidence>
<dbReference type="Pfam" id="PF02627">
    <property type="entry name" value="CMD"/>
    <property type="match status" value="1"/>
</dbReference>
<feature type="compositionally biased region" description="Basic residues" evidence="1">
    <location>
        <begin position="154"/>
        <end position="165"/>
    </location>
</feature>
<dbReference type="Proteomes" id="UP000190637">
    <property type="component" value="Unassembled WGS sequence"/>
</dbReference>
<dbReference type="Gene3D" id="1.20.1290.10">
    <property type="entry name" value="AhpD-like"/>
    <property type="match status" value="1"/>
</dbReference>
<dbReference type="AlphaFoldDB" id="A0A1T4KM90"/>
<evidence type="ECO:0000256" key="1">
    <source>
        <dbReference type="SAM" id="MobiDB-lite"/>
    </source>
</evidence>
<dbReference type="NCBIfam" id="TIGR00778">
    <property type="entry name" value="ahpD_dom"/>
    <property type="match status" value="1"/>
</dbReference>
<feature type="region of interest" description="Disordered" evidence="1">
    <location>
        <begin position="244"/>
        <end position="344"/>
    </location>
</feature>
<gene>
    <name evidence="3" type="ORF">SAMN02745673_00453</name>
</gene>
<name>A0A1T4KM90_9ACTN</name>
<dbReference type="EMBL" id="FUWS01000001">
    <property type="protein sequence ID" value="SJZ43514.1"/>
    <property type="molecule type" value="Genomic_DNA"/>
</dbReference>
<protein>
    <submittedName>
        <fullName evidence="3">Alkylhydroperoxidase AhpD family core domain-containing protein</fullName>
    </submittedName>
</protein>
<sequence>MGSQRVQVAQQLPEAYAKLAEIGEIVGGVIDTDLLTLIQLRASYLNGCAFCADLHAHEALKAGQSPQRLVLIGVWREAAGHFTEAERALLELVDATTRLGGQGSPTGVYRRVADHFSERQVAAFLMAIGLINLYNRLGSPPPWHRPGAEDAVPGRRRARRRRPSRHAGGVGAGTDPDRSPGAPALHRVDDAGTGPKPRVGQQGPDLGEPLVGQPFAQERLTQVAGVVGDQVDTRGVGVPHLHVRPRIDVDQPGPEHRLGAVPHAGSAPARSIRRISASRNSSNRSRASARAGPWALGTGRRPGWRSGGRTRIGSAPDPRGRLRRTFTPTDHAEAADDGAGRFSRAGCRWGRGPGWCRCGRR</sequence>
<dbReference type="InterPro" id="IPR003779">
    <property type="entry name" value="CMD-like"/>
</dbReference>
<dbReference type="SUPFAM" id="SSF69118">
    <property type="entry name" value="AhpD-like"/>
    <property type="match status" value="1"/>
</dbReference>
<dbReference type="PANTHER" id="PTHR34846">
    <property type="entry name" value="4-CARBOXYMUCONOLACTONE DECARBOXYLASE FAMILY PROTEIN (AFU_ORTHOLOGUE AFUA_6G11590)"/>
    <property type="match status" value="1"/>
</dbReference>
<dbReference type="PANTHER" id="PTHR34846:SF7">
    <property type="entry name" value="BLL7811 PROTEIN"/>
    <property type="match status" value="1"/>
</dbReference>
<feature type="domain" description="Carboxymuconolactone decarboxylase-like" evidence="2">
    <location>
        <begin position="13"/>
        <end position="92"/>
    </location>
</feature>
<keyword evidence="3" id="KW-0575">Peroxidase</keyword>
<keyword evidence="3" id="KW-0560">Oxidoreductase</keyword>
<organism evidence="3 4">
    <name type="scientific">Marinactinospora thermotolerans DSM 45154</name>
    <dbReference type="NCBI Taxonomy" id="1122192"/>
    <lineage>
        <taxon>Bacteria</taxon>
        <taxon>Bacillati</taxon>
        <taxon>Actinomycetota</taxon>
        <taxon>Actinomycetes</taxon>
        <taxon>Streptosporangiales</taxon>
        <taxon>Nocardiopsidaceae</taxon>
        <taxon>Marinactinospora</taxon>
    </lineage>
</organism>
<feature type="compositionally biased region" description="Low complexity" evidence="1">
    <location>
        <begin position="264"/>
        <end position="293"/>
    </location>
</feature>